<keyword evidence="3" id="KW-1185">Reference proteome</keyword>
<sequence length="160" mass="19033">MLRIKPNMITRDNLPKIKFSLTEYLKLKKYSRNPTYNNPNTKCCSYHRTSQYYTFHFQIAFSSHSYSETLKPFHHCHPISPFPYPYIIKDRYPLVTDPCEGNFVLRSLSTLDDLSHQRGNKLDVPNRRPRHLLNINERKEEENSSNREDESEKTELQAIP</sequence>
<protein>
    <submittedName>
        <fullName evidence="2">Uncharacterized protein</fullName>
    </submittedName>
</protein>
<reference evidence="2" key="1">
    <citation type="submission" date="2020-08" db="EMBL/GenBank/DDBJ databases">
        <title>Multicomponent nature underlies the extraordinary mechanical properties of spider dragline silk.</title>
        <authorList>
            <person name="Kono N."/>
            <person name="Nakamura H."/>
            <person name="Mori M."/>
            <person name="Yoshida Y."/>
            <person name="Ohtoshi R."/>
            <person name="Malay A.D."/>
            <person name="Moran D.A.P."/>
            <person name="Tomita M."/>
            <person name="Numata K."/>
            <person name="Arakawa K."/>
        </authorList>
    </citation>
    <scope>NUCLEOTIDE SEQUENCE</scope>
</reference>
<evidence type="ECO:0000313" key="2">
    <source>
        <dbReference type="EMBL" id="GFS92322.1"/>
    </source>
</evidence>
<name>A0A8X6N3L3_NEPPI</name>
<accession>A0A8X6N3L3</accession>
<feature type="region of interest" description="Disordered" evidence="1">
    <location>
        <begin position="116"/>
        <end position="160"/>
    </location>
</feature>
<evidence type="ECO:0000313" key="3">
    <source>
        <dbReference type="Proteomes" id="UP000887013"/>
    </source>
</evidence>
<comment type="caution">
    <text evidence="2">The sequence shown here is derived from an EMBL/GenBank/DDBJ whole genome shotgun (WGS) entry which is preliminary data.</text>
</comment>
<gene>
    <name evidence="2" type="ORF">NPIL_81541</name>
</gene>
<feature type="compositionally biased region" description="Basic and acidic residues" evidence="1">
    <location>
        <begin position="116"/>
        <end position="126"/>
    </location>
</feature>
<dbReference type="AlphaFoldDB" id="A0A8X6N3L3"/>
<evidence type="ECO:0000256" key="1">
    <source>
        <dbReference type="SAM" id="MobiDB-lite"/>
    </source>
</evidence>
<dbReference type="Proteomes" id="UP000887013">
    <property type="component" value="Unassembled WGS sequence"/>
</dbReference>
<organism evidence="2 3">
    <name type="scientific">Nephila pilipes</name>
    <name type="common">Giant wood spider</name>
    <name type="synonym">Nephila maculata</name>
    <dbReference type="NCBI Taxonomy" id="299642"/>
    <lineage>
        <taxon>Eukaryota</taxon>
        <taxon>Metazoa</taxon>
        <taxon>Ecdysozoa</taxon>
        <taxon>Arthropoda</taxon>
        <taxon>Chelicerata</taxon>
        <taxon>Arachnida</taxon>
        <taxon>Araneae</taxon>
        <taxon>Araneomorphae</taxon>
        <taxon>Entelegynae</taxon>
        <taxon>Araneoidea</taxon>
        <taxon>Nephilidae</taxon>
        <taxon>Nephila</taxon>
    </lineage>
</organism>
<dbReference type="EMBL" id="BMAW01005061">
    <property type="protein sequence ID" value="GFS92322.1"/>
    <property type="molecule type" value="Genomic_DNA"/>
</dbReference>
<proteinExistence type="predicted"/>
<feature type="compositionally biased region" description="Basic and acidic residues" evidence="1">
    <location>
        <begin position="136"/>
        <end position="160"/>
    </location>
</feature>